<keyword evidence="1" id="KW-0732">Signal</keyword>
<name>A0ABV7GFA3_9GAMM</name>
<feature type="signal peptide" evidence="1">
    <location>
        <begin position="1"/>
        <end position="19"/>
    </location>
</feature>
<gene>
    <name evidence="2" type="ORF">ACFOE0_12730</name>
</gene>
<dbReference type="RefSeq" id="WP_248936857.1">
    <property type="nucleotide sequence ID" value="NZ_JAKILF010000006.1"/>
</dbReference>
<protein>
    <submittedName>
        <fullName evidence="2">Uncharacterized protein</fullName>
    </submittedName>
</protein>
<keyword evidence="3" id="KW-1185">Reference proteome</keyword>
<sequence>MKLYLTSFLFATLVLPLQAKPVAPSNTIKDANGNPILWGDKPEGAFDADGNPIQIRSDGASIINISPQKQTAKPINTGLSPSNRKYVSVGKPAVSRRPFVANDPSCRWLDQRMTQLESAPFQKYGHHKKELQTREWEWRCLKCYSDGPGRSDLDRCRGK</sequence>
<proteinExistence type="predicted"/>
<organism evidence="2 3">
    <name type="scientific">Shewanella submarina</name>
    <dbReference type="NCBI Taxonomy" id="2016376"/>
    <lineage>
        <taxon>Bacteria</taxon>
        <taxon>Pseudomonadati</taxon>
        <taxon>Pseudomonadota</taxon>
        <taxon>Gammaproteobacteria</taxon>
        <taxon>Alteromonadales</taxon>
        <taxon>Shewanellaceae</taxon>
        <taxon>Shewanella</taxon>
    </lineage>
</organism>
<dbReference type="EMBL" id="JBHRTD010000015">
    <property type="protein sequence ID" value="MFC3139043.1"/>
    <property type="molecule type" value="Genomic_DNA"/>
</dbReference>
<feature type="chain" id="PRO_5046712623" evidence="1">
    <location>
        <begin position="20"/>
        <end position="159"/>
    </location>
</feature>
<evidence type="ECO:0000313" key="2">
    <source>
        <dbReference type="EMBL" id="MFC3139043.1"/>
    </source>
</evidence>
<reference evidence="3" key="1">
    <citation type="journal article" date="2019" name="Int. J. Syst. Evol. Microbiol.">
        <title>The Global Catalogue of Microorganisms (GCM) 10K type strain sequencing project: providing services to taxonomists for standard genome sequencing and annotation.</title>
        <authorList>
            <consortium name="The Broad Institute Genomics Platform"/>
            <consortium name="The Broad Institute Genome Sequencing Center for Infectious Disease"/>
            <person name="Wu L."/>
            <person name="Ma J."/>
        </authorList>
    </citation>
    <scope>NUCLEOTIDE SEQUENCE [LARGE SCALE GENOMIC DNA]</scope>
    <source>
        <strain evidence="3">KCTC 52277</strain>
    </source>
</reference>
<comment type="caution">
    <text evidence="2">The sequence shown here is derived from an EMBL/GenBank/DDBJ whole genome shotgun (WGS) entry which is preliminary data.</text>
</comment>
<dbReference type="Proteomes" id="UP001595621">
    <property type="component" value="Unassembled WGS sequence"/>
</dbReference>
<accession>A0ABV7GFA3</accession>
<evidence type="ECO:0000313" key="3">
    <source>
        <dbReference type="Proteomes" id="UP001595621"/>
    </source>
</evidence>
<evidence type="ECO:0000256" key="1">
    <source>
        <dbReference type="SAM" id="SignalP"/>
    </source>
</evidence>